<evidence type="ECO:0000313" key="2">
    <source>
        <dbReference type="Proteomes" id="UP000633936"/>
    </source>
</evidence>
<dbReference type="EMBL" id="JACOQE010000004">
    <property type="protein sequence ID" value="MBC5740489.1"/>
    <property type="molecule type" value="Genomic_DNA"/>
</dbReference>
<proteinExistence type="predicted"/>
<comment type="caution">
    <text evidence="1">The sequence shown here is derived from an EMBL/GenBank/DDBJ whole genome shotgun (WGS) entry which is preliminary data.</text>
</comment>
<dbReference type="Proteomes" id="UP000633936">
    <property type="component" value="Unassembled WGS sequence"/>
</dbReference>
<dbReference type="RefSeq" id="WP_182279207.1">
    <property type="nucleotide sequence ID" value="NZ_JACOQE010000004.1"/>
</dbReference>
<accession>A0ABR7I1V4</accession>
<sequence length="54" mass="5894">MAEDNEINAMIAVEILNQMVFDGEEPETGQVGRIAGKNELSVNPDSPFIIGIYL</sequence>
<organism evidence="1 2">
    <name type="scientific">Blautia intestinalis</name>
    <dbReference type="NCBI Taxonomy" id="2763028"/>
    <lineage>
        <taxon>Bacteria</taxon>
        <taxon>Bacillati</taxon>
        <taxon>Bacillota</taxon>
        <taxon>Clostridia</taxon>
        <taxon>Lachnospirales</taxon>
        <taxon>Lachnospiraceae</taxon>
        <taxon>Blautia</taxon>
    </lineage>
</organism>
<gene>
    <name evidence="1" type="ORF">H8Z79_08445</name>
</gene>
<reference evidence="1 2" key="1">
    <citation type="submission" date="2020-08" db="EMBL/GenBank/DDBJ databases">
        <title>Genome public.</title>
        <authorList>
            <person name="Liu C."/>
            <person name="Sun Q."/>
        </authorList>
    </citation>
    <scope>NUCLEOTIDE SEQUENCE [LARGE SCALE GENOMIC DNA]</scope>
    <source>
        <strain evidence="1 2">27-44</strain>
    </source>
</reference>
<evidence type="ECO:0000313" key="1">
    <source>
        <dbReference type="EMBL" id="MBC5740489.1"/>
    </source>
</evidence>
<keyword evidence="2" id="KW-1185">Reference proteome</keyword>
<name>A0ABR7I1V4_9FIRM</name>
<protein>
    <submittedName>
        <fullName evidence="1">Uncharacterized protein</fullName>
    </submittedName>
</protein>